<name>A0A316UE17_9BASI</name>
<evidence type="ECO:0008006" key="4">
    <source>
        <dbReference type="Google" id="ProtNLM"/>
    </source>
</evidence>
<feature type="compositionally biased region" description="Low complexity" evidence="1">
    <location>
        <begin position="1036"/>
        <end position="1051"/>
    </location>
</feature>
<feature type="compositionally biased region" description="Polar residues" evidence="1">
    <location>
        <begin position="965"/>
        <end position="977"/>
    </location>
</feature>
<dbReference type="InterPro" id="IPR039931">
    <property type="entry name" value="EEIG1/2-like"/>
</dbReference>
<keyword evidence="3" id="KW-1185">Reference proteome</keyword>
<dbReference type="AlphaFoldDB" id="A0A316UE17"/>
<feature type="compositionally biased region" description="Basic and acidic residues" evidence="1">
    <location>
        <begin position="672"/>
        <end position="682"/>
    </location>
</feature>
<evidence type="ECO:0000313" key="2">
    <source>
        <dbReference type="EMBL" id="PWN23422.1"/>
    </source>
</evidence>
<feature type="compositionally biased region" description="Polar residues" evidence="1">
    <location>
        <begin position="986"/>
        <end position="996"/>
    </location>
</feature>
<gene>
    <name evidence="2" type="ORF">BCV69DRAFT_281039</name>
</gene>
<feature type="region of interest" description="Disordered" evidence="1">
    <location>
        <begin position="319"/>
        <end position="364"/>
    </location>
</feature>
<evidence type="ECO:0000256" key="1">
    <source>
        <dbReference type="SAM" id="MobiDB-lite"/>
    </source>
</evidence>
<feature type="compositionally biased region" description="Basic and acidic residues" evidence="1">
    <location>
        <begin position="876"/>
        <end position="899"/>
    </location>
</feature>
<accession>A0A316UE17</accession>
<feature type="compositionally biased region" description="Basic and acidic residues" evidence="1">
    <location>
        <begin position="161"/>
        <end position="174"/>
    </location>
</feature>
<feature type="compositionally biased region" description="Polar residues" evidence="1">
    <location>
        <begin position="232"/>
        <end position="242"/>
    </location>
</feature>
<dbReference type="Proteomes" id="UP000245942">
    <property type="component" value="Unassembled WGS sequence"/>
</dbReference>
<dbReference type="RefSeq" id="XP_025350582.1">
    <property type="nucleotide sequence ID" value="XM_025491835.1"/>
</dbReference>
<feature type="compositionally biased region" description="Basic and acidic residues" evidence="1">
    <location>
        <begin position="133"/>
        <end position="142"/>
    </location>
</feature>
<feature type="region of interest" description="Disordered" evidence="1">
    <location>
        <begin position="229"/>
        <end position="271"/>
    </location>
</feature>
<feature type="compositionally biased region" description="Basic and acidic residues" evidence="1">
    <location>
        <begin position="1052"/>
        <end position="1062"/>
    </location>
</feature>
<feature type="compositionally biased region" description="Polar residues" evidence="1">
    <location>
        <begin position="725"/>
        <end position="736"/>
    </location>
</feature>
<feature type="region of interest" description="Disordered" evidence="1">
    <location>
        <begin position="1112"/>
        <end position="1220"/>
    </location>
</feature>
<feature type="compositionally biased region" description="Low complexity" evidence="1">
    <location>
        <begin position="684"/>
        <end position="697"/>
    </location>
</feature>
<reference evidence="2 3" key="1">
    <citation type="journal article" date="2018" name="Mol. Biol. Evol.">
        <title>Broad Genomic Sampling Reveals a Smut Pathogenic Ancestry of the Fungal Clade Ustilaginomycotina.</title>
        <authorList>
            <person name="Kijpornyongpan T."/>
            <person name="Mondo S.J."/>
            <person name="Barry K."/>
            <person name="Sandor L."/>
            <person name="Lee J."/>
            <person name="Lipzen A."/>
            <person name="Pangilinan J."/>
            <person name="LaButti K."/>
            <person name="Hainaut M."/>
            <person name="Henrissat B."/>
            <person name="Grigoriev I.V."/>
            <person name="Spatafora J.W."/>
            <person name="Aime M.C."/>
        </authorList>
    </citation>
    <scope>NUCLEOTIDE SEQUENCE [LARGE SCALE GENOMIC DNA]</scope>
    <source>
        <strain evidence="2 3">MCA 4718</strain>
    </source>
</reference>
<dbReference type="EMBL" id="KZ819322">
    <property type="protein sequence ID" value="PWN23422.1"/>
    <property type="molecule type" value="Genomic_DNA"/>
</dbReference>
<feature type="compositionally biased region" description="Low complexity" evidence="1">
    <location>
        <begin position="618"/>
        <end position="631"/>
    </location>
</feature>
<feature type="compositionally biased region" description="Polar residues" evidence="1">
    <location>
        <begin position="754"/>
        <end position="766"/>
    </location>
</feature>
<dbReference type="GeneID" id="37013569"/>
<evidence type="ECO:0000313" key="3">
    <source>
        <dbReference type="Proteomes" id="UP000245942"/>
    </source>
</evidence>
<feature type="compositionally biased region" description="Low complexity" evidence="1">
    <location>
        <begin position="638"/>
        <end position="650"/>
    </location>
</feature>
<feature type="compositionally biased region" description="Low complexity" evidence="1">
    <location>
        <begin position="1112"/>
        <end position="1133"/>
    </location>
</feature>
<dbReference type="STRING" id="1684307.A0A316UE17"/>
<feature type="compositionally biased region" description="Polar residues" evidence="1">
    <location>
        <begin position="475"/>
        <end position="487"/>
    </location>
</feature>
<feature type="region of interest" description="Disordered" evidence="1">
    <location>
        <begin position="555"/>
        <end position="776"/>
    </location>
</feature>
<feature type="compositionally biased region" description="Low complexity" evidence="1">
    <location>
        <begin position="580"/>
        <end position="593"/>
    </location>
</feature>
<feature type="region of interest" description="Disordered" evidence="1">
    <location>
        <begin position="82"/>
        <end position="208"/>
    </location>
</feature>
<feature type="compositionally biased region" description="Basic and acidic residues" evidence="1">
    <location>
        <begin position="1178"/>
        <end position="1220"/>
    </location>
</feature>
<protein>
    <recommendedName>
        <fullName evidence="4">C2 NT-type domain-containing protein</fullName>
    </recommendedName>
</protein>
<feature type="compositionally biased region" description="Basic and acidic residues" evidence="1">
    <location>
        <begin position="419"/>
        <end position="429"/>
    </location>
</feature>
<feature type="compositionally biased region" description="Basic and acidic residues" evidence="1">
    <location>
        <begin position="82"/>
        <end position="101"/>
    </location>
</feature>
<sequence length="1220" mass="130901">MSSLLPFHFGHRSAYFAVEVTLHELQDVPLISGRFQAKWRVRNPHQYSAHLSYTSGGGAGSGTSTPAGSQLARIFHKDIQEAGKQTDQHGDDHSVHSRQDDASSGIYNDEEAHGAHQSSSNFLSGIFHRRQRKEQQHPDSPHHSTGAPGRSSFDTEQSGSPRKDTSTGRSREIQHGNNQHLSDAASGSMIPSNFHAEPRGASEWEEVDEHSVKWGRSFHSGIRVAIDKTKAGAQQPQGSSADSGYDSKGLRSRSSHRDLRSQEDKEEPALWGLLGNSELKVTIRQDVQTDSHSSSDAAPLGVVVLNLAEYAPCPQTAAHTHLPHQHHSHDHHHSHHHHQHHHHHHQHNHQHSQHSTSTLPPPLPQLRRQETRRYLLQESKTNASLKISIKITHIGGSREYTVPPIRRGLVMGGLRSESEQLLKHSRGNDSESEQSGSHNESKTLQREPSSASIRHFSDRRSQKESSTLDKLAAGSKSTRIPSKNLKNGGSKKERYVSHHSSSTAPVSSWNALSVSGKGRKRAQLQSLAFAFSGSGNWERDPSEVIDAIFAAHTTADGKSAGEPRKPKSKPTGLSAEPMHRSSSQYSHRSTSTHGNDKASLASRRQSGGSIIRPLVTKSLSSSPSTSLAQLSPIKRLRPSTTSSVASSSAAPPSPSLRPDAKEESGTATPERSQQRIKWDTRQTDASPAPDGSSSAMANASDSPGPHRRASDDALASRGDGDRNRPTSASAQSSPLQRRSALSKDSSDGSFSGSTPDALSPSASTIMQDEATPMPSRVTSVALAKYRQGLQAGKGDQETDDGGSEAGETVVGQDSRPGRIKKKKSKGLIGIRPSDAEKMGFKGAGWKSSGLRVGFALGDNDDVSRGRWAKSSAPAIPERDESPKGTKDEESAQEKQERRSPPSPRGGGRMDDAREAGEEEEPDSPVLALRSSLSPYVEARLGRPRSKVGLRSTSVGSTPKGFARSSMETVSAFSTSATGGPGPHVLQGQNPLPSRISNSDKDNDVPALIPGAAPTKFAPETGDAGENDGVGYDSRRSSAATGSGASGRASSSEQHDGQAEKSETGPATALAPVPVWADAQTELEAQFDKRGVYALLSPPPLPRAKSYFSKENATAANASAAGSSAAESKSPTSSLHSGVAIGRGRERALSITSGASTARSTLLDRPDGVPAPAAFVIRQMEEEQEKFRLEQQKRREEGGLQSKKKEKEKEKKEKKGWMMRG</sequence>
<feature type="region of interest" description="Disordered" evidence="1">
    <location>
        <begin position="419"/>
        <end position="510"/>
    </location>
</feature>
<dbReference type="PANTHER" id="PTHR21456:SF1">
    <property type="entry name" value="C2 NT-TYPE DOMAIN-CONTAINING PROTEIN"/>
    <property type="match status" value="1"/>
</dbReference>
<feature type="compositionally biased region" description="Basic residues" evidence="1">
    <location>
        <begin position="321"/>
        <end position="352"/>
    </location>
</feature>
<dbReference type="PANTHER" id="PTHR21456">
    <property type="entry name" value="FAMILY WITH SEQUENCE SIMILARITY 102"/>
    <property type="match status" value="1"/>
</dbReference>
<proteinExistence type="predicted"/>
<feature type="compositionally biased region" description="Basic and acidic residues" evidence="1">
    <location>
        <begin position="455"/>
        <end position="467"/>
    </location>
</feature>
<feature type="compositionally biased region" description="Low complexity" evidence="1">
    <location>
        <begin position="498"/>
        <end position="508"/>
    </location>
</feature>
<dbReference type="OrthoDB" id="3365224at2759"/>
<feature type="compositionally biased region" description="Polar residues" evidence="1">
    <location>
        <begin position="1149"/>
        <end position="1159"/>
    </location>
</feature>
<organism evidence="2 3">
    <name type="scientific">Pseudomicrostroma glucosiphilum</name>
    <dbReference type="NCBI Taxonomy" id="1684307"/>
    <lineage>
        <taxon>Eukaryota</taxon>
        <taxon>Fungi</taxon>
        <taxon>Dikarya</taxon>
        <taxon>Basidiomycota</taxon>
        <taxon>Ustilaginomycotina</taxon>
        <taxon>Exobasidiomycetes</taxon>
        <taxon>Microstromatales</taxon>
        <taxon>Microstromatales incertae sedis</taxon>
        <taxon>Pseudomicrostroma</taxon>
    </lineage>
</organism>
<feature type="region of interest" description="Disordered" evidence="1">
    <location>
        <begin position="788"/>
        <end position="1074"/>
    </location>
</feature>